<comment type="similarity">
    <text evidence="1 2">Belongs to the anti-sigma-factor antagonist family.</text>
</comment>
<dbReference type="PROSITE" id="PS50801">
    <property type="entry name" value="STAS"/>
    <property type="match status" value="1"/>
</dbReference>
<evidence type="ECO:0000313" key="4">
    <source>
        <dbReference type="EMBL" id="SEQ93683.1"/>
    </source>
</evidence>
<evidence type="ECO:0000256" key="2">
    <source>
        <dbReference type="RuleBase" id="RU003749"/>
    </source>
</evidence>
<dbReference type="AlphaFoldDB" id="A0A1H9K447"/>
<feature type="domain" description="STAS" evidence="3">
    <location>
        <begin position="24"/>
        <end position="121"/>
    </location>
</feature>
<keyword evidence="5" id="KW-1185">Reference proteome</keyword>
<gene>
    <name evidence="4" type="ORF">SAMN05216188_106279</name>
</gene>
<dbReference type="OrthoDB" id="5194587at2"/>
<dbReference type="SUPFAM" id="SSF52091">
    <property type="entry name" value="SpoIIaa-like"/>
    <property type="match status" value="1"/>
</dbReference>
<dbReference type="InterPro" id="IPR036513">
    <property type="entry name" value="STAS_dom_sf"/>
</dbReference>
<organism evidence="4 5">
    <name type="scientific">Lentzea xinjiangensis</name>
    <dbReference type="NCBI Taxonomy" id="402600"/>
    <lineage>
        <taxon>Bacteria</taxon>
        <taxon>Bacillati</taxon>
        <taxon>Actinomycetota</taxon>
        <taxon>Actinomycetes</taxon>
        <taxon>Pseudonocardiales</taxon>
        <taxon>Pseudonocardiaceae</taxon>
        <taxon>Lentzea</taxon>
    </lineage>
</organism>
<dbReference type="InterPro" id="IPR002645">
    <property type="entry name" value="STAS_dom"/>
</dbReference>
<dbReference type="CDD" id="cd07043">
    <property type="entry name" value="STAS_anti-anti-sigma_factors"/>
    <property type="match status" value="1"/>
</dbReference>
<sequence length="122" mass="12967">MTQSARRPLLISVRTVDAGARAPITSVRGEIDMCTGHVVDDEVDTQLATGPRLFVLDLTGVTFMGSTGVQVVLRSDQRAVEQRTAFALVAGAGLVRRVLGITGVDDLVDVHWTVPDALRAIG</sequence>
<accession>A0A1H9K447</accession>
<evidence type="ECO:0000259" key="3">
    <source>
        <dbReference type="PROSITE" id="PS50801"/>
    </source>
</evidence>
<dbReference type="PANTHER" id="PTHR33495:SF13">
    <property type="entry name" value="ANTI-SIGMA-F FACTOR ANTAGONIST RSFB"/>
    <property type="match status" value="1"/>
</dbReference>
<dbReference type="NCBIfam" id="TIGR00377">
    <property type="entry name" value="ant_ant_sig"/>
    <property type="match status" value="1"/>
</dbReference>
<dbReference type="Gene3D" id="3.30.750.24">
    <property type="entry name" value="STAS domain"/>
    <property type="match status" value="1"/>
</dbReference>
<dbReference type="STRING" id="402600.SAMN05216188_106279"/>
<proteinExistence type="inferred from homology"/>
<dbReference type="EMBL" id="FOFR01000006">
    <property type="protein sequence ID" value="SEQ93683.1"/>
    <property type="molecule type" value="Genomic_DNA"/>
</dbReference>
<dbReference type="InterPro" id="IPR003658">
    <property type="entry name" value="Anti-sigma_ant"/>
</dbReference>
<name>A0A1H9K447_9PSEU</name>
<dbReference type="PANTHER" id="PTHR33495">
    <property type="entry name" value="ANTI-SIGMA FACTOR ANTAGONIST TM_1081-RELATED-RELATED"/>
    <property type="match status" value="1"/>
</dbReference>
<dbReference type="RefSeq" id="WP_089951591.1">
    <property type="nucleotide sequence ID" value="NZ_FOFR01000006.1"/>
</dbReference>
<reference evidence="5" key="1">
    <citation type="submission" date="2016-10" db="EMBL/GenBank/DDBJ databases">
        <authorList>
            <person name="Varghese N."/>
            <person name="Submissions S."/>
        </authorList>
    </citation>
    <scope>NUCLEOTIDE SEQUENCE [LARGE SCALE GENOMIC DNA]</scope>
    <source>
        <strain evidence="5">CGMCC 4.3525</strain>
    </source>
</reference>
<dbReference type="GO" id="GO:0043856">
    <property type="term" value="F:anti-sigma factor antagonist activity"/>
    <property type="evidence" value="ECO:0007669"/>
    <property type="project" value="InterPro"/>
</dbReference>
<protein>
    <recommendedName>
        <fullName evidence="2">Anti-sigma factor antagonist</fullName>
    </recommendedName>
</protein>
<evidence type="ECO:0000256" key="1">
    <source>
        <dbReference type="ARBA" id="ARBA00009013"/>
    </source>
</evidence>
<dbReference type="Pfam" id="PF01740">
    <property type="entry name" value="STAS"/>
    <property type="match status" value="1"/>
</dbReference>
<dbReference type="Proteomes" id="UP000199352">
    <property type="component" value="Unassembled WGS sequence"/>
</dbReference>
<evidence type="ECO:0000313" key="5">
    <source>
        <dbReference type="Proteomes" id="UP000199352"/>
    </source>
</evidence>